<evidence type="ECO:0000313" key="2">
    <source>
        <dbReference type="Proteomes" id="UP001055439"/>
    </source>
</evidence>
<sequence length="60" mass="7182">MHFSPQNIDPQFLMNIYQWKKISNLNPSLIFSYRHLSQCSFFFLQTSNNQSPWSIKVSKN</sequence>
<evidence type="ECO:0000313" key="1">
    <source>
        <dbReference type="EMBL" id="URE23345.1"/>
    </source>
</evidence>
<dbReference type="AlphaFoldDB" id="A0A9E7KQ77"/>
<dbReference type="EMBL" id="CP097510">
    <property type="protein sequence ID" value="URE23345.1"/>
    <property type="molecule type" value="Genomic_DNA"/>
</dbReference>
<gene>
    <name evidence="1" type="ORF">MUK42_33431</name>
</gene>
<proteinExistence type="predicted"/>
<name>A0A9E7KQ77_9LILI</name>
<protein>
    <submittedName>
        <fullName evidence="1">Uncharacterized protein</fullName>
    </submittedName>
</protein>
<reference evidence="1" key="1">
    <citation type="submission" date="2022-05" db="EMBL/GenBank/DDBJ databases">
        <title>The Musa troglodytarum L. genome provides insights into the mechanism of non-climacteric behaviour and enrichment of carotenoids.</title>
        <authorList>
            <person name="Wang J."/>
        </authorList>
    </citation>
    <scope>NUCLEOTIDE SEQUENCE</scope>
    <source>
        <tissue evidence="1">Leaf</tissue>
    </source>
</reference>
<organism evidence="1 2">
    <name type="scientific">Musa troglodytarum</name>
    <name type="common">fe'i banana</name>
    <dbReference type="NCBI Taxonomy" id="320322"/>
    <lineage>
        <taxon>Eukaryota</taxon>
        <taxon>Viridiplantae</taxon>
        <taxon>Streptophyta</taxon>
        <taxon>Embryophyta</taxon>
        <taxon>Tracheophyta</taxon>
        <taxon>Spermatophyta</taxon>
        <taxon>Magnoliopsida</taxon>
        <taxon>Liliopsida</taxon>
        <taxon>Zingiberales</taxon>
        <taxon>Musaceae</taxon>
        <taxon>Musa</taxon>
    </lineage>
</organism>
<dbReference type="Proteomes" id="UP001055439">
    <property type="component" value="Chromosome 8"/>
</dbReference>
<accession>A0A9E7KQ77</accession>
<keyword evidence="2" id="KW-1185">Reference proteome</keyword>